<keyword evidence="4" id="KW-0408">Iron</keyword>
<accession>A0ABS9WWK6</accession>
<comment type="similarity">
    <text evidence="5">Belongs to the globin family.</text>
</comment>
<keyword evidence="2 5" id="KW-0561">Oxygen transport</keyword>
<evidence type="ECO:0000259" key="6">
    <source>
        <dbReference type="PROSITE" id="PS01033"/>
    </source>
</evidence>
<dbReference type="InterPro" id="IPR017938">
    <property type="entry name" value="Riboflavin_synthase-like_b-brl"/>
</dbReference>
<evidence type="ECO:0000313" key="8">
    <source>
        <dbReference type="Proteomes" id="UP001139646"/>
    </source>
</evidence>
<dbReference type="EMBL" id="JAKKSL010000001">
    <property type="protein sequence ID" value="MCI2282348.1"/>
    <property type="molecule type" value="Genomic_DNA"/>
</dbReference>
<proteinExistence type="inferred from homology"/>
<dbReference type="InterPro" id="IPR012292">
    <property type="entry name" value="Globin/Proto"/>
</dbReference>
<dbReference type="SUPFAM" id="SSF46458">
    <property type="entry name" value="Globin-like"/>
    <property type="match status" value="1"/>
</dbReference>
<name>A0ABS9WWK6_9GAMM</name>
<evidence type="ECO:0000256" key="2">
    <source>
        <dbReference type="ARBA" id="ARBA00022621"/>
    </source>
</evidence>
<gene>
    <name evidence="7" type="ORF">L3081_01750</name>
</gene>
<comment type="caution">
    <text evidence="7">The sequence shown here is derived from an EMBL/GenBank/DDBJ whole genome shotgun (WGS) entry which is preliminary data.</text>
</comment>
<evidence type="ECO:0000256" key="4">
    <source>
        <dbReference type="ARBA" id="ARBA00023004"/>
    </source>
</evidence>
<evidence type="ECO:0000256" key="3">
    <source>
        <dbReference type="ARBA" id="ARBA00022723"/>
    </source>
</evidence>
<keyword evidence="8" id="KW-1185">Reference proteome</keyword>
<dbReference type="PANTHER" id="PTHR43396">
    <property type="entry name" value="FLAVOHEMOPROTEIN"/>
    <property type="match status" value="1"/>
</dbReference>
<sequence length="205" mass="22411">MLDQRTVEVIKATIPAVKANANAITEHFYPLLFNQYPEVIPYFNQTNQGKGIQAKALAGAVVAYAENIDSLGNLSSAVEKIVQKHCALGIKPSQYDMVGSCLLQSIKAVLGEAANEQVIAVWGKAYQQLADILVSAEESVYSTNENRDGGWRGERAFKLFKRESESQIISSFYFKPVDGGAIPTFKPGQFLTLVLEIGGNYTSEL</sequence>
<evidence type="ECO:0000313" key="7">
    <source>
        <dbReference type="EMBL" id="MCI2282348.1"/>
    </source>
</evidence>
<reference evidence="7" key="1">
    <citation type="submission" date="2022-01" db="EMBL/GenBank/DDBJ databases">
        <title>Colwellia maritima, isolated from seawater.</title>
        <authorList>
            <person name="Kristyanto S."/>
            <person name="Jung J."/>
            <person name="Jeon C.O."/>
        </authorList>
    </citation>
    <scope>NUCLEOTIDE SEQUENCE</scope>
    <source>
        <strain evidence="7">MSW7</strain>
    </source>
</reference>
<evidence type="ECO:0000256" key="5">
    <source>
        <dbReference type="RuleBase" id="RU000356"/>
    </source>
</evidence>
<dbReference type="Gene3D" id="2.40.30.10">
    <property type="entry name" value="Translation factors"/>
    <property type="match status" value="1"/>
</dbReference>
<dbReference type="PROSITE" id="PS01033">
    <property type="entry name" value="GLOBIN"/>
    <property type="match status" value="1"/>
</dbReference>
<protein>
    <submittedName>
        <fullName evidence="7">Globin domain-containing protein</fullName>
    </submittedName>
</protein>
<keyword evidence="5" id="KW-0813">Transport</keyword>
<evidence type="ECO:0000256" key="1">
    <source>
        <dbReference type="ARBA" id="ARBA00022617"/>
    </source>
</evidence>
<organism evidence="7 8">
    <name type="scientific">Colwellia maritima</name>
    <dbReference type="NCBI Taxonomy" id="2912588"/>
    <lineage>
        <taxon>Bacteria</taxon>
        <taxon>Pseudomonadati</taxon>
        <taxon>Pseudomonadota</taxon>
        <taxon>Gammaproteobacteria</taxon>
        <taxon>Alteromonadales</taxon>
        <taxon>Colwelliaceae</taxon>
        <taxon>Colwellia</taxon>
    </lineage>
</organism>
<dbReference type="InterPro" id="IPR009050">
    <property type="entry name" value="Globin-like_sf"/>
</dbReference>
<keyword evidence="1 5" id="KW-0349">Heme</keyword>
<dbReference type="InterPro" id="IPR000971">
    <property type="entry name" value="Globin"/>
</dbReference>
<dbReference type="SUPFAM" id="SSF63380">
    <property type="entry name" value="Riboflavin synthase domain-like"/>
    <property type="match status" value="1"/>
</dbReference>
<dbReference type="Proteomes" id="UP001139646">
    <property type="component" value="Unassembled WGS sequence"/>
</dbReference>
<dbReference type="Gene3D" id="1.10.490.10">
    <property type="entry name" value="Globins"/>
    <property type="match status" value="1"/>
</dbReference>
<dbReference type="PANTHER" id="PTHR43396:SF3">
    <property type="entry name" value="FLAVOHEMOPROTEIN"/>
    <property type="match status" value="1"/>
</dbReference>
<dbReference type="RefSeq" id="WP_242282995.1">
    <property type="nucleotide sequence ID" value="NZ_JAKKSL010000001.1"/>
</dbReference>
<dbReference type="Pfam" id="PF00042">
    <property type="entry name" value="Globin"/>
    <property type="match status" value="1"/>
</dbReference>
<keyword evidence="3" id="KW-0479">Metal-binding</keyword>
<feature type="domain" description="Globin" evidence="6">
    <location>
        <begin position="1"/>
        <end position="138"/>
    </location>
</feature>